<proteinExistence type="predicted"/>
<dbReference type="OrthoDB" id="1689420at2759"/>
<dbReference type="InterPro" id="IPR005162">
    <property type="entry name" value="Retrotrans_gag_dom"/>
</dbReference>
<dbReference type="PANTHER" id="PTHR33223:SF3">
    <property type="match status" value="1"/>
</dbReference>
<dbReference type="Pfam" id="PF03732">
    <property type="entry name" value="Retrotrans_gag"/>
    <property type="match status" value="1"/>
</dbReference>
<gene>
    <name evidence="3" type="ORF">CR513_10767</name>
</gene>
<feature type="region of interest" description="Disordered" evidence="1">
    <location>
        <begin position="130"/>
        <end position="190"/>
    </location>
</feature>
<sequence length="190" mass="21299">MFLEKFFSASQTATIRKEICGIRQHSGETLHEYWEGFNKLYASCLHHQISKQILIQYFYEGLTMMGRSMIDAASGGALMDKMPAVARHLRLTPDVDNLRLKNQLTELTSLVRQHAVGQHQPSIATRVCVSNSNSSDSVSSSDNSSPVTNTSNSIEYSSTNNFPEPDQMENNDRTLKELATLDVEKIPTRT</sequence>
<evidence type="ECO:0000313" key="4">
    <source>
        <dbReference type="Proteomes" id="UP000257109"/>
    </source>
</evidence>
<keyword evidence="4" id="KW-1185">Reference proteome</keyword>
<dbReference type="PANTHER" id="PTHR33223">
    <property type="entry name" value="CCHC-TYPE DOMAIN-CONTAINING PROTEIN"/>
    <property type="match status" value="1"/>
</dbReference>
<evidence type="ECO:0000313" key="3">
    <source>
        <dbReference type="EMBL" id="RDY05400.1"/>
    </source>
</evidence>
<feature type="compositionally biased region" description="Low complexity" evidence="1">
    <location>
        <begin position="130"/>
        <end position="153"/>
    </location>
</feature>
<protein>
    <recommendedName>
        <fullName evidence="2">Retrotransposon gag domain-containing protein</fullName>
    </recommendedName>
</protein>
<dbReference type="AlphaFoldDB" id="A0A371HRG6"/>
<evidence type="ECO:0000256" key="1">
    <source>
        <dbReference type="SAM" id="MobiDB-lite"/>
    </source>
</evidence>
<name>A0A371HRG6_MUCPR</name>
<evidence type="ECO:0000259" key="2">
    <source>
        <dbReference type="Pfam" id="PF03732"/>
    </source>
</evidence>
<comment type="caution">
    <text evidence="3">The sequence shown here is derived from an EMBL/GenBank/DDBJ whole genome shotgun (WGS) entry which is preliminary data.</text>
</comment>
<feature type="domain" description="Retrotransposon gag" evidence="2">
    <location>
        <begin position="2"/>
        <end position="63"/>
    </location>
</feature>
<feature type="non-terminal residue" evidence="3">
    <location>
        <position position="1"/>
    </location>
</feature>
<reference evidence="3" key="1">
    <citation type="submission" date="2018-05" db="EMBL/GenBank/DDBJ databases">
        <title>Draft genome of Mucuna pruriens seed.</title>
        <authorList>
            <person name="Nnadi N.E."/>
            <person name="Vos R."/>
            <person name="Hasami M.H."/>
            <person name="Devisetty U.K."/>
            <person name="Aguiy J.C."/>
        </authorList>
    </citation>
    <scope>NUCLEOTIDE SEQUENCE [LARGE SCALE GENOMIC DNA]</scope>
    <source>
        <strain evidence="3">JCA_2017</strain>
    </source>
</reference>
<organism evidence="3 4">
    <name type="scientific">Mucuna pruriens</name>
    <name type="common">Velvet bean</name>
    <name type="synonym">Dolichos pruriens</name>
    <dbReference type="NCBI Taxonomy" id="157652"/>
    <lineage>
        <taxon>Eukaryota</taxon>
        <taxon>Viridiplantae</taxon>
        <taxon>Streptophyta</taxon>
        <taxon>Embryophyta</taxon>
        <taxon>Tracheophyta</taxon>
        <taxon>Spermatophyta</taxon>
        <taxon>Magnoliopsida</taxon>
        <taxon>eudicotyledons</taxon>
        <taxon>Gunneridae</taxon>
        <taxon>Pentapetalae</taxon>
        <taxon>rosids</taxon>
        <taxon>fabids</taxon>
        <taxon>Fabales</taxon>
        <taxon>Fabaceae</taxon>
        <taxon>Papilionoideae</taxon>
        <taxon>50 kb inversion clade</taxon>
        <taxon>NPAAA clade</taxon>
        <taxon>indigoferoid/millettioid clade</taxon>
        <taxon>Phaseoleae</taxon>
        <taxon>Mucuna</taxon>
    </lineage>
</organism>
<dbReference type="Proteomes" id="UP000257109">
    <property type="component" value="Unassembled WGS sequence"/>
</dbReference>
<accession>A0A371HRG6</accession>
<dbReference type="EMBL" id="QJKJ01001887">
    <property type="protein sequence ID" value="RDY05400.1"/>
    <property type="molecule type" value="Genomic_DNA"/>
</dbReference>